<keyword evidence="5" id="KW-1185">Reference proteome</keyword>
<comment type="caution">
    <text evidence="4">The sequence shown here is derived from an EMBL/GenBank/DDBJ whole genome shotgun (WGS) entry which is preliminary data.</text>
</comment>
<evidence type="ECO:0000256" key="2">
    <source>
        <dbReference type="SAM" id="SignalP"/>
    </source>
</evidence>
<dbReference type="CDD" id="cd05379">
    <property type="entry name" value="CAP_bacterial"/>
    <property type="match status" value="1"/>
</dbReference>
<evidence type="ECO:0000256" key="1">
    <source>
        <dbReference type="ARBA" id="ARBA00022737"/>
    </source>
</evidence>
<dbReference type="Proteomes" id="UP001464378">
    <property type="component" value="Unassembled WGS sequence"/>
</dbReference>
<dbReference type="InterPro" id="IPR001119">
    <property type="entry name" value="SLH_dom"/>
</dbReference>
<dbReference type="Pfam" id="PF00188">
    <property type="entry name" value="CAP"/>
    <property type="match status" value="1"/>
</dbReference>
<protein>
    <submittedName>
        <fullName evidence="4">S-layer homology domain-containing protein</fullName>
    </submittedName>
</protein>
<keyword evidence="1" id="KW-0677">Repeat</keyword>
<sequence length="520" mass="55519">MKRGRIGKCMVAGALTLSLTACLPAGALSGWFNQPSGWAAADLERAEAEELVIPWRYESNLQGDITRQEFASLSIALCRKVGGLEVDIQSLGQPPFTDIQNASNYNDVAAAWQLGLMNGVSATEFAPNRTITRMEICTLLSRVMEKCGVALPETVSGVEERLDSGAEGVVPDWARGGVAEIVGAGLMQGGDNGSLALSAQTTREQAMVLALRAMDLGKDILEEESFTAAERAQIAKLRELGTTFGNPGEPYAQAPSVSAPYSPGVLNDAFLQDGLNAINYIRAVAGLSPVSMSEEKNRNAQVGAMLIAAGEFSHYPSQPADMPDDLYKQGYAATSSSNIGMGHYSLSDFNLSCADDSDPSNIAILGHRRWLLDPTLTTVGMGYAERCSLTQVIEDGYVKWNGPDYVTWPSEGVFPVDLFHSDLAWSCSLSPDKYTLNRESLSVTVTDASGHSWTGRVSEQTDLSADFVLTSGSGYGSAAAVIFRPAGLEYRTGQPITVTISGLKLRSGGTDTITYTVKLF</sequence>
<feature type="domain" description="SLH" evidence="3">
    <location>
        <begin position="161"/>
        <end position="224"/>
    </location>
</feature>
<evidence type="ECO:0000259" key="3">
    <source>
        <dbReference type="PROSITE" id="PS51272"/>
    </source>
</evidence>
<name>A0ABV1EBI1_9FIRM</name>
<feature type="chain" id="PRO_5047497327" evidence="2">
    <location>
        <begin position="28"/>
        <end position="520"/>
    </location>
</feature>
<dbReference type="Pfam" id="PF00395">
    <property type="entry name" value="SLH"/>
    <property type="match status" value="2"/>
</dbReference>
<dbReference type="InterPro" id="IPR014044">
    <property type="entry name" value="CAP_dom"/>
</dbReference>
<gene>
    <name evidence="4" type="ORF">WMO64_14545</name>
</gene>
<dbReference type="SUPFAM" id="SSF55797">
    <property type="entry name" value="PR-1-like"/>
    <property type="match status" value="1"/>
</dbReference>
<dbReference type="RefSeq" id="WP_349232427.1">
    <property type="nucleotide sequence ID" value="NZ_JBBMFK010000030.1"/>
</dbReference>
<feature type="signal peptide" evidence="2">
    <location>
        <begin position="1"/>
        <end position="27"/>
    </location>
</feature>
<accession>A0ABV1EBI1</accession>
<dbReference type="PROSITE" id="PS51257">
    <property type="entry name" value="PROKAR_LIPOPROTEIN"/>
    <property type="match status" value="1"/>
</dbReference>
<evidence type="ECO:0000313" key="4">
    <source>
        <dbReference type="EMBL" id="MEQ2444678.1"/>
    </source>
</evidence>
<dbReference type="PROSITE" id="PS51272">
    <property type="entry name" value="SLH"/>
    <property type="match status" value="2"/>
</dbReference>
<dbReference type="Gene3D" id="3.40.33.10">
    <property type="entry name" value="CAP"/>
    <property type="match status" value="1"/>
</dbReference>
<organism evidence="4 5">
    <name type="scientific">Pseudoflavonifractor intestinihominis</name>
    <dbReference type="NCBI Taxonomy" id="3133171"/>
    <lineage>
        <taxon>Bacteria</taxon>
        <taxon>Bacillati</taxon>
        <taxon>Bacillota</taxon>
        <taxon>Clostridia</taxon>
        <taxon>Eubacteriales</taxon>
        <taxon>Oscillospiraceae</taxon>
        <taxon>Pseudoflavonifractor</taxon>
    </lineage>
</organism>
<proteinExistence type="predicted"/>
<evidence type="ECO:0000313" key="5">
    <source>
        <dbReference type="Proteomes" id="UP001464378"/>
    </source>
</evidence>
<feature type="domain" description="SLH" evidence="3">
    <location>
        <begin position="91"/>
        <end position="154"/>
    </location>
</feature>
<keyword evidence="2" id="KW-0732">Signal</keyword>
<reference evidence="4 5" key="1">
    <citation type="submission" date="2024-03" db="EMBL/GenBank/DDBJ databases">
        <title>Human intestinal bacterial collection.</title>
        <authorList>
            <person name="Pauvert C."/>
            <person name="Hitch T.C.A."/>
            <person name="Clavel T."/>
        </authorList>
    </citation>
    <scope>NUCLEOTIDE SEQUENCE [LARGE SCALE GENOMIC DNA]</scope>
    <source>
        <strain evidence="4 5">CLA-AP-H29</strain>
    </source>
</reference>
<dbReference type="InterPro" id="IPR035940">
    <property type="entry name" value="CAP_sf"/>
</dbReference>
<dbReference type="EMBL" id="JBBMFK010000030">
    <property type="protein sequence ID" value="MEQ2444678.1"/>
    <property type="molecule type" value="Genomic_DNA"/>
</dbReference>